<dbReference type="Proteomes" id="UP001057452">
    <property type="component" value="Chromosome 9"/>
</dbReference>
<dbReference type="EMBL" id="CM043793">
    <property type="protein sequence ID" value="KAI4820042.1"/>
    <property type="molecule type" value="Genomic_DNA"/>
</dbReference>
<reference evidence="1" key="1">
    <citation type="submission" date="2022-05" db="EMBL/GenBank/DDBJ databases">
        <title>Chromosome-level genome of Chaenocephalus aceratus.</title>
        <authorList>
            <person name="Park H."/>
        </authorList>
    </citation>
    <scope>NUCLEOTIDE SEQUENCE</scope>
    <source>
        <strain evidence="1">KU_202001</strain>
    </source>
</reference>
<organism evidence="1 2">
    <name type="scientific">Chaenocephalus aceratus</name>
    <name type="common">Blackfin icefish</name>
    <name type="synonym">Chaenichthys aceratus</name>
    <dbReference type="NCBI Taxonomy" id="36190"/>
    <lineage>
        <taxon>Eukaryota</taxon>
        <taxon>Metazoa</taxon>
        <taxon>Chordata</taxon>
        <taxon>Craniata</taxon>
        <taxon>Vertebrata</taxon>
        <taxon>Euteleostomi</taxon>
        <taxon>Actinopterygii</taxon>
        <taxon>Neopterygii</taxon>
        <taxon>Teleostei</taxon>
        <taxon>Neoteleostei</taxon>
        <taxon>Acanthomorphata</taxon>
        <taxon>Eupercaria</taxon>
        <taxon>Perciformes</taxon>
        <taxon>Notothenioidei</taxon>
        <taxon>Channichthyidae</taxon>
        <taxon>Chaenocephalus</taxon>
    </lineage>
</organism>
<name>A0ACB9X1H9_CHAAC</name>
<proteinExistence type="predicted"/>
<comment type="caution">
    <text evidence="1">The sequence shown here is derived from an EMBL/GenBank/DDBJ whole genome shotgun (WGS) entry which is preliminary data.</text>
</comment>
<protein>
    <submittedName>
        <fullName evidence="1">Uncharacterized protein</fullName>
    </submittedName>
</protein>
<gene>
    <name evidence="1" type="ORF">KUCAC02_028034</name>
</gene>
<accession>A0ACB9X1H9</accession>
<sequence length="459" mass="51106">MNKRKLSFKWFGSLTNLSIRRPSEKANIKAGPEHDGSLGGAKSAARAQSVDDMDDCLRSPSYARSSEMHTHVGTVPRTQKQKKSLKGLREGKKKKEEGVSEGQSQWKAGDHVRDSPLLSALSSLSLTSMDRPLPATPTPSRASPLTFVPNGCVNDPSVDPIKNQGSQQRSRDHFETSRDVREPLNVATNGTKTAMHQDVYVPMDPIAEAARSHVGDQTETQLGVTSRTQETKKTVNGSQEVKCSPRDKTDSSGEYVKFSKDQFWLEPPSEKLRKQLEEELKLSGSNLKSHAWYHGPIPWEVSESLVVNHGDFLLRDSQSCQGDFLLTKTLVQSSETYTRVQYSLEDEAFDSLPALVHFYVGSKAALTRWSEAQIQQPLNRTLPLSYLQTAFCTAVSPPSSHREGRVCPERESDVHREQDDRPLLTAAEFSTVYNSESHTILNSFFICVAMLTEETQPIT</sequence>
<evidence type="ECO:0000313" key="2">
    <source>
        <dbReference type="Proteomes" id="UP001057452"/>
    </source>
</evidence>
<evidence type="ECO:0000313" key="1">
    <source>
        <dbReference type="EMBL" id="KAI4820042.1"/>
    </source>
</evidence>
<keyword evidence="2" id="KW-1185">Reference proteome</keyword>